<name>A0A7S3X3Q8_EMIHU</name>
<proteinExistence type="predicted"/>
<organism evidence="2">
    <name type="scientific">Emiliania huxleyi</name>
    <name type="common">Coccolithophore</name>
    <name type="synonym">Pontosphaera huxleyi</name>
    <dbReference type="NCBI Taxonomy" id="2903"/>
    <lineage>
        <taxon>Eukaryota</taxon>
        <taxon>Haptista</taxon>
        <taxon>Haptophyta</taxon>
        <taxon>Prymnesiophyceae</taxon>
        <taxon>Isochrysidales</taxon>
        <taxon>Noelaerhabdaceae</taxon>
        <taxon>Emiliania</taxon>
    </lineage>
</organism>
<reference evidence="2" key="1">
    <citation type="submission" date="2021-01" db="EMBL/GenBank/DDBJ databases">
        <authorList>
            <person name="Corre E."/>
            <person name="Pelletier E."/>
            <person name="Niang G."/>
            <person name="Scheremetjew M."/>
            <person name="Finn R."/>
            <person name="Kale V."/>
            <person name="Holt S."/>
            <person name="Cochrane G."/>
            <person name="Meng A."/>
            <person name="Brown T."/>
            <person name="Cohen L."/>
        </authorList>
    </citation>
    <scope>NUCLEOTIDE SEQUENCE</scope>
    <source>
        <strain evidence="2">379</strain>
    </source>
</reference>
<dbReference type="AlphaFoldDB" id="A0A7S3X3Q8"/>
<protein>
    <submittedName>
        <fullName evidence="2">Uncharacterized protein</fullName>
    </submittedName>
</protein>
<feature type="region of interest" description="Disordered" evidence="1">
    <location>
        <begin position="1"/>
        <end position="20"/>
    </location>
</feature>
<sequence length="296" mass="33818">MPAFCEPPGRGGGQRRTGVPSEERLEAADIHSLGLAQAGLAELAMQLPNRTFMLQGDSVMEQFYNALQCFARKEELELPLPAAFEADLERQRPLWMVGKRKMAPKLPVQTRGGMRMLFSRAIKYESEDLTAAMATSNVLVINWGLHYHKMDQYREDLHAAFFRLNEHAAKQGNAVLFRETGAQHFKTSDKRGYGGHGEWERRDKSTDAHCSCAPIEDFGVNRQNGVLHEVLGTGRYPHVRILPFYGLTRPRWRWHFGNCTHRPDRWNYDTCCDCTHFCYSPGMWRAHLHDLVSGIS</sequence>
<evidence type="ECO:0000313" key="2">
    <source>
        <dbReference type="EMBL" id="CAE0592834.1"/>
    </source>
</evidence>
<gene>
    <name evidence="2" type="ORF">EHUX00137_LOCUS43487</name>
</gene>
<evidence type="ECO:0000256" key="1">
    <source>
        <dbReference type="SAM" id="MobiDB-lite"/>
    </source>
</evidence>
<dbReference type="EMBL" id="HBIR01055809">
    <property type="protein sequence ID" value="CAE0592834.1"/>
    <property type="molecule type" value="Transcribed_RNA"/>
</dbReference>
<accession>A0A7S3X3Q8</accession>